<dbReference type="EMBL" id="SPIA01000002">
    <property type="protein sequence ID" value="TFH67929.1"/>
    <property type="molecule type" value="Genomic_DNA"/>
</dbReference>
<reference evidence="4 5" key="1">
    <citation type="submission" date="2019-03" db="EMBL/GenBank/DDBJ databases">
        <title>Draft genome of Gammaproteobacteria bacterium LSUCC0057, a member of the SAR92 clade.</title>
        <authorList>
            <person name="Lanclos V.C."/>
            <person name="Doiron C."/>
            <person name="Henson M.W."/>
            <person name="Thrash J.C."/>
        </authorList>
    </citation>
    <scope>NUCLEOTIDE SEQUENCE [LARGE SCALE GENOMIC DNA]</scope>
    <source>
        <strain evidence="4 5">LSUCC0057</strain>
    </source>
</reference>
<dbReference type="AlphaFoldDB" id="A0A4Y8UJR2"/>
<gene>
    <name evidence="4" type="primary">dprA</name>
    <name evidence="4" type="ORF">E3W66_06695</name>
</gene>
<evidence type="ECO:0000259" key="3">
    <source>
        <dbReference type="Pfam" id="PF17782"/>
    </source>
</evidence>
<dbReference type="Pfam" id="PF17782">
    <property type="entry name" value="WHD_DprA"/>
    <property type="match status" value="1"/>
</dbReference>
<dbReference type="Gene3D" id="3.40.50.450">
    <property type="match status" value="1"/>
</dbReference>
<organism evidence="4 5">
    <name type="scientific">Gammaproteobacteria bacterium LSUCC0057</name>
    <dbReference type="NCBI Taxonomy" id="2559237"/>
    <lineage>
        <taxon>Bacteria</taxon>
        <taxon>Pseudomonadati</taxon>
        <taxon>Pseudomonadota</taxon>
        <taxon>Gammaproteobacteria</taxon>
        <taxon>Cellvibrionales</taxon>
        <taxon>Porticoccaceae</taxon>
        <taxon>SAR92 clade</taxon>
    </lineage>
</organism>
<dbReference type="GO" id="GO:0009294">
    <property type="term" value="P:DNA-mediated transformation"/>
    <property type="evidence" value="ECO:0007669"/>
    <property type="project" value="InterPro"/>
</dbReference>
<dbReference type="NCBIfam" id="TIGR00732">
    <property type="entry name" value="dprA"/>
    <property type="match status" value="1"/>
</dbReference>
<evidence type="ECO:0000256" key="1">
    <source>
        <dbReference type="ARBA" id="ARBA00006525"/>
    </source>
</evidence>
<accession>A0A4Y8UJR2</accession>
<evidence type="ECO:0000313" key="4">
    <source>
        <dbReference type="EMBL" id="TFH67929.1"/>
    </source>
</evidence>
<dbReference type="InterPro" id="IPR041614">
    <property type="entry name" value="DprA_WH"/>
</dbReference>
<evidence type="ECO:0000313" key="5">
    <source>
        <dbReference type="Proteomes" id="UP000298133"/>
    </source>
</evidence>
<dbReference type="OrthoDB" id="9785707at2"/>
<feature type="domain" description="Smf/DprA SLOG" evidence="2">
    <location>
        <begin position="130"/>
        <end position="338"/>
    </location>
</feature>
<dbReference type="Proteomes" id="UP000298133">
    <property type="component" value="Unassembled WGS sequence"/>
</dbReference>
<dbReference type="InterPro" id="IPR003488">
    <property type="entry name" value="DprA"/>
</dbReference>
<proteinExistence type="inferred from homology"/>
<evidence type="ECO:0000259" key="2">
    <source>
        <dbReference type="Pfam" id="PF02481"/>
    </source>
</evidence>
<comment type="similarity">
    <text evidence="1">Belongs to the DprA/Smf family.</text>
</comment>
<feature type="domain" description="DprA winged helix" evidence="3">
    <location>
        <begin position="345"/>
        <end position="404"/>
    </location>
</feature>
<dbReference type="Gene3D" id="1.10.10.10">
    <property type="entry name" value="Winged helix-like DNA-binding domain superfamily/Winged helix DNA-binding domain"/>
    <property type="match status" value="1"/>
</dbReference>
<protein>
    <submittedName>
        <fullName evidence="4">DNA-protecting protein DprA</fullName>
    </submittedName>
</protein>
<comment type="caution">
    <text evidence="4">The sequence shown here is derived from an EMBL/GenBank/DDBJ whole genome shotgun (WGS) entry which is preliminary data.</text>
</comment>
<dbReference type="SUPFAM" id="SSF102405">
    <property type="entry name" value="MCP/YpsA-like"/>
    <property type="match status" value="1"/>
</dbReference>
<name>A0A4Y8UJR2_9GAMM</name>
<dbReference type="PANTHER" id="PTHR43022:SF1">
    <property type="entry name" value="PROTEIN SMF"/>
    <property type="match status" value="1"/>
</dbReference>
<dbReference type="Pfam" id="PF02481">
    <property type="entry name" value="DNA_processg_A"/>
    <property type="match status" value="1"/>
</dbReference>
<sequence length="409" mass="43334">MTKIIHPKRARPHRGARKPPWLSITVRRTPRCPKESLVSNLPATEPAVTSAEQLVAIALSLAARRRLRLTHTLFARVAALGRPAGPLPHYLEALQLLPPHCSYSAAQWRSLLEQAARIAEQLAALDVALVTLFCPDYPPLLAEIIDPPPLLYVRGARAQLAAPQLAVVGSRNSAQPALQLTQQWCQAMALAGVTITSGLAFGIDGAAHRGAVAAGRPTVAVMATGIDRLYPARHQRLAGQILEGGGALITEYPPGEAPLPANFPRRNRIISGLSLAVWVVEAAIKSGTLITARAALEQNRELLVLPGSVNNPLSRGCHLLLREGATLVESAAEIVAQLGANFLLQPSQPATAPRASASSPLLAALGYDPATTDEIAARLGWGSADTARQLAELELAGAVVRHCGAWLRV</sequence>
<dbReference type="PANTHER" id="PTHR43022">
    <property type="entry name" value="PROTEIN SMF"/>
    <property type="match status" value="1"/>
</dbReference>
<dbReference type="InterPro" id="IPR036388">
    <property type="entry name" value="WH-like_DNA-bd_sf"/>
</dbReference>
<keyword evidence="5" id="KW-1185">Reference proteome</keyword>
<dbReference type="InterPro" id="IPR057666">
    <property type="entry name" value="DrpA_SLOG"/>
</dbReference>